<evidence type="ECO:0000313" key="2">
    <source>
        <dbReference type="Proteomes" id="UP001141933"/>
    </source>
</evidence>
<organism evidence="1 2">
    <name type="scientific">Phocaeicola acetigenes</name>
    <dbReference type="NCBI Taxonomy" id="3016083"/>
    <lineage>
        <taxon>Bacteria</taxon>
        <taxon>Pseudomonadati</taxon>
        <taxon>Bacteroidota</taxon>
        <taxon>Bacteroidia</taxon>
        <taxon>Bacteroidales</taxon>
        <taxon>Bacteroidaceae</taxon>
        <taxon>Phocaeicola</taxon>
    </lineage>
</organism>
<dbReference type="RefSeq" id="WP_269877047.1">
    <property type="nucleotide sequence ID" value="NZ_JAPZVM010000002.1"/>
</dbReference>
<keyword evidence="1" id="KW-0132">Cell division</keyword>
<keyword evidence="1" id="KW-0131">Cell cycle</keyword>
<sequence length="101" mass="12311">MDDKMKIHLLIDNERYPLNIRREDEQLYRDAAKQIDYKLNKYRNAFRDFGPTKHWAMVALELAFENMYLKDRNDTQPYMEKIKELEEEVDQCLNLKDTPQP</sequence>
<evidence type="ECO:0000313" key="1">
    <source>
        <dbReference type="EMBL" id="MCZ8371861.1"/>
    </source>
</evidence>
<gene>
    <name evidence="1" type="ORF">O6P32_03955</name>
</gene>
<proteinExistence type="predicted"/>
<dbReference type="Proteomes" id="UP001141933">
    <property type="component" value="Unassembled WGS sequence"/>
</dbReference>
<keyword evidence="2" id="KW-1185">Reference proteome</keyword>
<dbReference type="SUPFAM" id="SSF102829">
    <property type="entry name" value="Cell division protein ZapA-like"/>
    <property type="match status" value="1"/>
</dbReference>
<accession>A0ABT4PFT6</accession>
<dbReference type="InterPro" id="IPR007838">
    <property type="entry name" value="Cell_div_ZapA-like"/>
</dbReference>
<dbReference type="Pfam" id="PF05164">
    <property type="entry name" value="ZapA"/>
    <property type="match status" value="1"/>
</dbReference>
<reference evidence="1" key="1">
    <citation type="submission" date="2022-12" db="EMBL/GenBank/DDBJ databases">
        <title>Phocaeicola acetigenes sp. nov., isolated feces from a healthy human.</title>
        <authorList>
            <person name="Do H."/>
            <person name="Ha Y.B."/>
            <person name="Kim J.-S."/>
            <person name="Suh M.K."/>
            <person name="Kim H.S."/>
            <person name="Lee J.-S."/>
        </authorList>
    </citation>
    <scope>NUCLEOTIDE SEQUENCE</scope>
    <source>
        <strain evidence="1">KGMB11183</strain>
    </source>
</reference>
<dbReference type="GO" id="GO:0051301">
    <property type="term" value="P:cell division"/>
    <property type="evidence" value="ECO:0007669"/>
    <property type="project" value="UniProtKB-KW"/>
</dbReference>
<dbReference type="EMBL" id="JAPZVM010000002">
    <property type="protein sequence ID" value="MCZ8371861.1"/>
    <property type="molecule type" value="Genomic_DNA"/>
</dbReference>
<comment type="caution">
    <text evidence="1">The sequence shown here is derived from an EMBL/GenBank/DDBJ whole genome shotgun (WGS) entry which is preliminary data.</text>
</comment>
<protein>
    <submittedName>
        <fullName evidence="1">Cell division protein ZapA</fullName>
    </submittedName>
</protein>
<dbReference type="InterPro" id="IPR036192">
    <property type="entry name" value="Cell_div_ZapA-like_sf"/>
</dbReference>
<name>A0ABT4PFT6_9BACT</name>